<comment type="caution">
    <text evidence="1">The sequence shown here is derived from an EMBL/GenBank/DDBJ whole genome shotgun (WGS) entry which is preliminary data.</text>
</comment>
<evidence type="ECO:0000313" key="2">
    <source>
        <dbReference type="Proteomes" id="UP000003244"/>
    </source>
</evidence>
<dbReference type="Proteomes" id="UP000003244">
    <property type="component" value="Unassembled WGS sequence"/>
</dbReference>
<protein>
    <submittedName>
        <fullName evidence="1">Uncharacterized protein</fullName>
    </submittedName>
</protein>
<proteinExistence type="predicted"/>
<accession>E0E572</accession>
<name>E0E572_9FIRM</name>
<gene>
    <name evidence="1" type="ORF">HMPREF0634_1192</name>
</gene>
<evidence type="ECO:0000313" key="1">
    <source>
        <dbReference type="EMBL" id="EFM63947.1"/>
    </source>
</evidence>
<organism evidence="1 2">
    <name type="scientific">Peptostreptococcus stomatis DSM 17678</name>
    <dbReference type="NCBI Taxonomy" id="596315"/>
    <lineage>
        <taxon>Bacteria</taxon>
        <taxon>Bacillati</taxon>
        <taxon>Bacillota</taxon>
        <taxon>Clostridia</taxon>
        <taxon>Peptostreptococcales</taxon>
        <taxon>Peptostreptococcaceae</taxon>
        <taxon>Peptostreptococcus</taxon>
    </lineage>
</organism>
<sequence length="46" mass="5415">MRILSNYEFKSARTADETMAYIILMEKYKIQKGNIHNYKLVMDAAT</sequence>
<dbReference type="AlphaFoldDB" id="E0E572"/>
<keyword evidence="2" id="KW-1185">Reference proteome</keyword>
<dbReference type="EMBL" id="ADGQ01000073">
    <property type="protein sequence ID" value="EFM63947.1"/>
    <property type="molecule type" value="Genomic_DNA"/>
</dbReference>
<reference evidence="1 2" key="1">
    <citation type="submission" date="2010-08" db="EMBL/GenBank/DDBJ databases">
        <authorList>
            <person name="Harkins D.M."/>
            <person name="Madupu R."/>
            <person name="Durkin A.S."/>
            <person name="Torralba M."/>
            <person name="Methe B."/>
            <person name="Sutton G.G."/>
            <person name="Nelson K.E."/>
        </authorList>
    </citation>
    <scope>NUCLEOTIDE SEQUENCE [LARGE SCALE GENOMIC DNA]</scope>
    <source>
        <strain evidence="1 2">DSM 17678</strain>
    </source>
</reference>